<feature type="transmembrane region" description="Helical" evidence="2">
    <location>
        <begin position="62"/>
        <end position="85"/>
    </location>
</feature>
<proteinExistence type="predicted"/>
<evidence type="ECO:0000256" key="1">
    <source>
        <dbReference type="SAM" id="MobiDB-lite"/>
    </source>
</evidence>
<comment type="caution">
    <text evidence="3">The sequence shown here is derived from an EMBL/GenBank/DDBJ whole genome shotgun (WGS) entry which is preliminary data.</text>
</comment>
<keyword evidence="2" id="KW-0812">Transmembrane</keyword>
<feature type="transmembrane region" description="Helical" evidence="2">
    <location>
        <begin position="272"/>
        <end position="291"/>
    </location>
</feature>
<name>A0ABV3I2K7_9ACTN</name>
<keyword evidence="2" id="KW-0472">Membrane</keyword>
<organism evidence="3 4">
    <name type="scientific">Streptomyces kurssanovii</name>
    <dbReference type="NCBI Taxonomy" id="67312"/>
    <lineage>
        <taxon>Bacteria</taxon>
        <taxon>Bacillati</taxon>
        <taxon>Actinomycetota</taxon>
        <taxon>Actinomycetes</taxon>
        <taxon>Kitasatosporales</taxon>
        <taxon>Streptomycetaceae</taxon>
        <taxon>Streptomyces</taxon>
    </lineage>
</organism>
<feature type="transmembrane region" description="Helical" evidence="2">
    <location>
        <begin position="136"/>
        <end position="156"/>
    </location>
</feature>
<feature type="transmembrane region" description="Helical" evidence="2">
    <location>
        <begin position="238"/>
        <end position="260"/>
    </location>
</feature>
<protein>
    <recommendedName>
        <fullName evidence="5">Integral membrane protein</fullName>
    </recommendedName>
</protein>
<dbReference type="Proteomes" id="UP001552521">
    <property type="component" value="Unassembled WGS sequence"/>
</dbReference>
<accession>A0ABV3I2K7</accession>
<feature type="region of interest" description="Disordered" evidence="1">
    <location>
        <begin position="294"/>
        <end position="321"/>
    </location>
</feature>
<feature type="transmembrane region" description="Helical" evidence="2">
    <location>
        <begin position="105"/>
        <end position="124"/>
    </location>
</feature>
<feature type="compositionally biased region" description="Basic and acidic residues" evidence="1">
    <location>
        <begin position="311"/>
        <end position="321"/>
    </location>
</feature>
<evidence type="ECO:0008006" key="5">
    <source>
        <dbReference type="Google" id="ProtNLM"/>
    </source>
</evidence>
<keyword evidence="4" id="KW-1185">Reference proteome</keyword>
<feature type="transmembrane region" description="Helical" evidence="2">
    <location>
        <begin position="35"/>
        <end position="55"/>
    </location>
</feature>
<evidence type="ECO:0000313" key="4">
    <source>
        <dbReference type="Proteomes" id="UP001552521"/>
    </source>
</evidence>
<sequence>MMFAASMAVLTVTTAVGLAVDDRLVAGSPVWFKPFKFSASFLAYALSLAWMLSLLPRFRRAGWWAGTVVAVASAIEMVLITGQAMRGRRSHFNNETPFDKALFDTMAVTVVVLWAAALVIAVLLFRTGPADRASAWAVRCGSVLSLAGALIGFRMARPTPGQRVEAETGNPEVVGAHGVGVPDGGPSMPLTGWEMTGGDLRVPHFVGLHALQVLPFVLLALVVLAPRFARLRDERVRLRLVLVASGTYTGVFALVTWQALRGQALVRPDGPTLAAAAVLLLAAAAGTWAALRGTTPPVDRTGGAGGTTRSDTSDTHKELAA</sequence>
<dbReference type="RefSeq" id="WP_364600436.1">
    <property type="nucleotide sequence ID" value="NZ_JBFAQK010000068.1"/>
</dbReference>
<evidence type="ECO:0000313" key="3">
    <source>
        <dbReference type="EMBL" id="MEV4685089.1"/>
    </source>
</evidence>
<feature type="transmembrane region" description="Helical" evidence="2">
    <location>
        <begin position="205"/>
        <end position="226"/>
    </location>
</feature>
<dbReference type="EMBL" id="JBFAQK010000068">
    <property type="protein sequence ID" value="MEV4685089.1"/>
    <property type="molecule type" value="Genomic_DNA"/>
</dbReference>
<keyword evidence="2" id="KW-1133">Transmembrane helix</keyword>
<reference evidence="3 4" key="1">
    <citation type="submission" date="2024-06" db="EMBL/GenBank/DDBJ databases">
        <title>The Natural Products Discovery Center: Release of the First 8490 Sequenced Strains for Exploring Actinobacteria Biosynthetic Diversity.</title>
        <authorList>
            <person name="Kalkreuter E."/>
            <person name="Kautsar S.A."/>
            <person name="Yang D."/>
            <person name="Bader C.D."/>
            <person name="Teijaro C.N."/>
            <person name="Fluegel L."/>
            <person name="Davis C.M."/>
            <person name="Simpson J.R."/>
            <person name="Lauterbach L."/>
            <person name="Steele A.D."/>
            <person name="Gui C."/>
            <person name="Meng S."/>
            <person name="Li G."/>
            <person name="Viehrig K."/>
            <person name="Ye F."/>
            <person name="Su P."/>
            <person name="Kiefer A.F."/>
            <person name="Nichols A."/>
            <person name="Cepeda A.J."/>
            <person name="Yan W."/>
            <person name="Fan B."/>
            <person name="Jiang Y."/>
            <person name="Adhikari A."/>
            <person name="Zheng C.-J."/>
            <person name="Schuster L."/>
            <person name="Cowan T.M."/>
            <person name="Smanski M.J."/>
            <person name="Chevrette M.G."/>
            <person name="De Carvalho L.P.S."/>
            <person name="Shen B."/>
        </authorList>
    </citation>
    <scope>NUCLEOTIDE SEQUENCE [LARGE SCALE GENOMIC DNA]</scope>
    <source>
        <strain evidence="3 4">NPDC049344</strain>
    </source>
</reference>
<gene>
    <name evidence="3" type="ORF">AB0K36_30465</name>
</gene>
<evidence type="ECO:0000256" key="2">
    <source>
        <dbReference type="SAM" id="Phobius"/>
    </source>
</evidence>